<dbReference type="AlphaFoldDB" id="A0A078AS67"/>
<keyword evidence="3" id="KW-1185">Reference proteome</keyword>
<gene>
    <name evidence="2" type="primary">Contig11639.g591</name>
    <name evidence="2" type="ORF">STYLEM_13119</name>
</gene>
<evidence type="ECO:0000313" key="3">
    <source>
        <dbReference type="Proteomes" id="UP000039865"/>
    </source>
</evidence>
<sequence length="795" mass="91615">MLFNNIEKSRPLNINKQKFQTLDSQLTSSLFSKDTTKSSSSMVTQFKIKSDPKRLVSASRSLQSSDPQNSVIMLIGVGTAPQSPKLDKRVGSNKSKDNMSGANGSENNYGSNGSKHSLPFNKLYQAGSDESKTRNNKNQILKISKSIRQEKQFLIKQKVVPLSQARSQNSLKNQDLLIYLQNTQYLQRLKLQSLEQQQIQQQQQNAQSLIKASGNRTAQDSTCNSPQNILEKRQMSPVTEKNPIIIQTGRLIQRTNSQTIKEEGLEKLELHASGSQIQHEFDQPQVELVNNHQPNQEYEQIKELQFGLSEIIPENENKNESNIQSFASNMVISQPRPMTHHIHIVQNDSDENKQQSPSKIIQNNDGILSQKSTSCNRQIIQTSSNHKKQRFLDRFENHGGLNMDHIHKSRQQALKLSKTAQISEPLTSVPKKSSKLSELMPHEEQVNDNKTESVGENSPTYANFNNTTNNNFNTKRCLNLKQNKFNRTKAMKQMMFDNAELLTYKYKQNDNKLKLRYNGSQTNISLKNKQNLNFGRRISEVNRHLSLNQDKYLQQRQIFLNDFPLIAKEKKSKYQIFKTSGVNQQESPNTKLTKNLDTNDLDDYNSDLKTHKPLLNYYSEDQLRKLQGQFKLKFDRLNERLVSEFELEEKTYSNKTTGKNQIVYSKNASSPQSIINIPHKHGSLLSEMNEINPNQQDYFNNLISSTYDEFFHNSNIKRFMESQLGPGKLEQINIKRMSKREHNVECLTSERLGNRSKSNKNFVELNKDVKLMMSLKNANRMRKALEEDMQLWTKS</sequence>
<reference evidence="2 3" key="1">
    <citation type="submission" date="2014-06" db="EMBL/GenBank/DDBJ databases">
        <authorList>
            <person name="Swart Estienne"/>
        </authorList>
    </citation>
    <scope>NUCLEOTIDE SEQUENCE [LARGE SCALE GENOMIC DNA]</scope>
    <source>
        <strain evidence="2 3">130c</strain>
    </source>
</reference>
<name>A0A078AS67_STYLE</name>
<organism evidence="2 3">
    <name type="scientific">Stylonychia lemnae</name>
    <name type="common">Ciliate</name>
    <dbReference type="NCBI Taxonomy" id="5949"/>
    <lineage>
        <taxon>Eukaryota</taxon>
        <taxon>Sar</taxon>
        <taxon>Alveolata</taxon>
        <taxon>Ciliophora</taxon>
        <taxon>Intramacronucleata</taxon>
        <taxon>Spirotrichea</taxon>
        <taxon>Stichotrichia</taxon>
        <taxon>Sporadotrichida</taxon>
        <taxon>Oxytrichidae</taxon>
        <taxon>Stylonychinae</taxon>
        <taxon>Stylonychia</taxon>
    </lineage>
</organism>
<dbReference type="InParanoid" id="A0A078AS67"/>
<accession>A0A078AS67</accession>
<feature type="compositionally biased region" description="Basic and acidic residues" evidence="1">
    <location>
        <begin position="440"/>
        <end position="453"/>
    </location>
</feature>
<evidence type="ECO:0000313" key="2">
    <source>
        <dbReference type="EMBL" id="CDW84062.1"/>
    </source>
</evidence>
<proteinExistence type="predicted"/>
<protein>
    <submittedName>
        <fullName evidence="2">Uncharacterized protein</fullName>
    </submittedName>
</protein>
<dbReference type="Proteomes" id="UP000039865">
    <property type="component" value="Unassembled WGS sequence"/>
</dbReference>
<feature type="region of interest" description="Disordered" evidence="1">
    <location>
        <begin position="76"/>
        <end position="121"/>
    </location>
</feature>
<feature type="compositionally biased region" description="Low complexity" evidence="1">
    <location>
        <begin position="100"/>
        <end position="114"/>
    </location>
</feature>
<feature type="region of interest" description="Disordered" evidence="1">
    <location>
        <begin position="424"/>
        <end position="458"/>
    </location>
</feature>
<evidence type="ECO:0000256" key="1">
    <source>
        <dbReference type="SAM" id="MobiDB-lite"/>
    </source>
</evidence>
<feature type="compositionally biased region" description="Basic and acidic residues" evidence="1">
    <location>
        <begin position="85"/>
        <end position="97"/>
    </location>
</feature>
<dbReference type="EMBL" id="CCKQ01012447">
    <property type="protein sequence ID" value="CDW84062.1"/>
    <property type="molecule type" value="Genomic_DNA"/>
</dbReference>